<evidence type="ECO:0000256" key="6">
    <source>
        <dbReference type="ARBA" id="ARBA00023136"/>
    </source>
</evidence>
<keyword evidence="6 12" id="KW-0472">Membrane</keyword>
<feature type="transmembrane region" description="Helical" evidence="12">
    <location>
        <begin position="392"/>
        <end position="410"/>
    </location>
</feature>
<comment type="catalytic activity">
    <reaction evidence="11">
        <text>[Wnt protein]-L-serine + (9Z)-hexadecenoyl-CoA = [Wnt protein]-O-(9Z)-hexadecenoyl-L-serine + CoA</text>
        <dbReference type="Rhea" id="RHEA:45336"/>
        <dbReference type="Rhea" id="RHEA-COMP:11170"/>
        <dbReference type="Rhea" id="RHEA-COMP:11171"/>
        <dbReference type="ChEBI" id="CHEBI:29999"/>
        <dbReference type="ChEBI" id="CHEBI:57287"/>
        <dbReference type="ChEBI" id="CHEBI:61540"/>
        <dbReference type="ChEBI" id="CHEBI:85189"/>
        <dbReference type="EC" id="2.3.1.250"/>
    </reaction>
</comment>
<feature type="transmembrane region" description="Helical" evidence="12">
    <location>
        <begin position="200"/>
        <end position="220"/>
    </location>
</feature>
<evidence type="ECO:0000256" key="9">
    <source>
        <dbReference type="ARBA" id="ARBA00038867"/>
    </source>
</evidence>
<keyword evidence="7" id="KW-0012">Acyltransferase</keyword>
<evidence type="ECO:0000256" key="4">
    <source>
        <dbReference type="ARBA" id="ARBA00022692"/>
    </source>
</evidence>
<keyword evidence="2" id="KW-0808">Transferase</keyword>
<keyword evidence="13" id="KW-1185">Reference proteome</keyword>
<dbReference type="GO" id="GO:0061355">
    <property type="term" value="P:Wnt protein secretion"/>
    <property type="evidence" value="ECO:0007669"/>
    <property type="project" value="TreeGrafter"/>
</dbReference>
<evidence type="ECO:0000256" key="5">
    <source>
        <dbReference type="ARBA" id="ARBA00022989"/>
    </source>
</evidence>
<dbReference type="GO" id="GO:0016055">
    <property type="term" value="P:Wnt signaling pathway"/>
    <property type="evidence" value="ECO:0007669"/>
    <property type="project" value="UniProtKB-KW"/>
</dbReference>
<dbReference type="PANTHER" id="PTHR13906:SF12">
    <property type="entry name" value="PROTEIN-SERINE O-PALMITOLEOYLTRANSFERASE PORCUPINE"/>
    <property type="match status" value="1"/>
</dbReference>
<evidence type="ECO:0000313" key="13">
    <source>
        <dbReference type="Proteomes" id="UP000095283"/>
    </source>
</evidence>
<organism evidence="13 14">
    <name type="scientific">Heterorhabditis bacteriophora</name>
    <name type="common">Entomopathogenic nematode worm</name>
    <dbReference type="NCBI Taxonomy" id="37862"/>
    <lineage>
        <taxon>Eukaryota</taxon>
        <taxon>Metazoa</taxon>
        <taxon>Ecdysozoa</taxon>
        <taxon>Nematoda</taxon>
        <taxon>Chromadorea</taxon>
        <taxon>Rhabditida</taxon>
        <taxon>Rhabditina</taxon>
        <taxon>Rhabditomorpha</taxon>
        <taxon>Strongyloidea</taxon>
        <taxon>Heterorhabditidae</taxon>
        <taxon>Heterorhabditis</taxon>
    </lineage>
</organism>
<dbReference type="Pfam" id="PF03062">
    <property type="entry name" value="MBOAT"/>
    <property type="match status" value="1"/>
</dbReference>
<evidence type="ECO:0000256" key="10">
    <source>
        <dbReference type="ARBA" id="ARBA00040371"/>
    </source>
</evidence>
<feature type="transmembrane region" description="Helical" evidence="12">
    <location>
        <begin position="157"/>
        <end position="180"/>
    </location>
</feature>
<evidence type="ECO:0000256" key="3">
    <source>
        <dbReference type="ARBA" id="ARBA00022687"/>
    </source>
</evidence>
<proteinExistence type="inferred from homology"/>
<evidence type="ECO:0000256" key="2">
    <source>
        <dbReference type="ARBA" id="ARBA00022679"/>
    </source>
</evidence>
<keyword evidence="5 12" id="KW-1133">Transmembrane helix</keyword>
<dbReference type="WBParaSite" id="Hba_16601">
    <property type="protein sequence ID" value="Hba_16601"/>
    <property type="gene ID" value="Hba_16601"/>
</dbReference>
<comment type="similarity">
    <text evidence="8">Belongs to the membrane-bound acyltransferase family. Porcupine subfamily.</text>
</comment>
<comment type="subcellular location">
    <subcellularLocation>
        <location evidence="1">Membrane</location>
        <topology evidence="1">Multi-pass membrane protein</topology>
    </subcellularLocation>
</comment>
<feature type="transmembrane region" description="Helical" evidence="12">
    <location>
        <begin position="258"/>
        <end position="278"/>
    </location>
</feature>
<dbReference type="Proteomes" id="UP000095283">
    <property type="component" value="Unplaced"/>
</dbReference>
<dbReference type="GO" id="GO:1990698">
    <property type="term" value="F:palmitoleoyltransferase activity"/>
    <property type="evidence" value="ECO:0007669"/>
    <property type="project" value="UniProtKB-EC"/>
</dbReference>
<evidence type="ECO:0000313" key="14">
    <source>
        <dbReference type="WBParaSite" id="Hba_16601"/>
    </source>
</evidence>
<dbReference type="GO" id="GO:0016020">
    <property type="term" value="C:membrane"/>
    <property type="evidence" value="ECO:0007669"/>
    <property type="project" value="UniProtKB-SubCell"/>
</dbReference>
<evidence type="ECO:0000256" key="1">
    <source>
        <dbReference type="ARBA" id="ARBA00004141"/>
    </source>
</evidence>
<sequence length="411" mass="47659">MDIYKPYERMDNDFTEDIQQLYLNDINITEDDLYRIYIGEYEQQEINDAEQVGQCLRGVLDSIHANIFLLLAVTLVQRLIAVTCRWLISSYLYVLIFVLVYVYFKEIKQCHPRWEELLPSLAYLFNPSTIIFGPFTTYSEYISSYEYRSLKEELLSVIRCCVCLGVSLSCLLYSSCAYILFPTRGLMSDFSTAQSFRMSHYFICFLAQGLSILSGLSTFISDPIAIELPRSLVEVVVVWNMPMHRYLHRYTYLKSIKLGPSIAIFITFLVSSLLHVSLARLLCVNISLKPIQHIFKGLNFQLSAVLLSLGLYCYFENKLRNSLSSRLSACIRSRACRKCNHIRKQYSSLSLLFNLLFFALSIYHLTYLGMPFNGEGAEEGYHWQHTIKIWGQHYYFSHIIATLIAILSYVI</sequence>
<accession>A0A1I7XGG4</accession>
<reference evidence="14" key="1">
    <citation type="submission" date="2016-11" db="UniProtKB">
        <authorList>
            <consortium name="WormBaseParasite"/>
        </authorList>
    </citation>
    <scope>IDENTIFICATION</scope>
</reference>
<dbReference type="PANTHER" id="PTHR13906">
    <property type="entry name" value="PORCUPINE"/>
    <property type="match status" value="1"/>
</dbReference>
<evidence type="ECO:0000256" key="11">
    <source>
        <dbReference type="ARBA" id="ARBA00047978"/>
    </source>
</evidence>
<evidence type="ECO:0000256" key="12">
    <source>
        <dbReference type="SAM" id="Phobius"/>
    </source>
</evidence>
<dbReference type="AlphaFoldDB" id="A0A1I7XGG4"/>
<protein>
    <recommendedName>
        <fullName evidence="10">Protein-serine O-palmitoleoyltransferase porcupine</fullName>
        <ecNumber evidence="9">2.3.1.250</ecNumber>
    </recommendedName>
</protein>
<evidence type="ECO:0000256" key="8">
    <source>
        <dbReference type="ARBA" id="ARBA00038269"/>
    </source>
</evidence>
<name>A0A1I7XGG4_HETBA</name>
<keyword evidence="3" id="KW-0879">Wnt signaling pathway</keyword>
<feature type="transmembrane region" description="Helical" evidence="12">
    <location>
        <begin position="86"/>
        <end position="104"/>
    </location>
</feature>
<keyword evidence="4 12" id="KW-0812">Transmembrane</keyword>
<evidence type="ECO:0000256" key="7">
    <source>
        <dbReference type="ARBA" id="ARBA00023315"/>
    </source>
</evidence>
<dbReference type="InterPro" id="IPR004299">
    <property type="entry name" value="MBOAT_fam"/>
</dbReference>
<dbReference type="InterPro" id="IPR049941">
    <property type="entry name" value="LPLAT_7/PORCN-like"/>
</dbReference>
<dbReference type="GO" id="GO:0030258">
    <property type="term" value="P:lipid modification"/>
    <property type="evidence" value="ECO:0007669"/>
    <property type="project" value="TreeGrafter"/>
</dbReference>
<feature type="transmembrane region" description="Helical" evidence="12">
    <location>
        <begin position="351"/>
        <end position="372"/>
    </location>
</feature>
<dbReference type="EC" id="2.3.1.250" evidence="9"/>
<dbReference type="GO" id="GO:0017147">
    <property type="term" value="F:Wnt-protein binding"/>
    <property type="evidence" value="ECO:0007669"/>
    <property type="project" value="TreeGrafter"/>
</dbReference>
<feature type="transmembrane region" description="Helical" evidence="12">
    <location>
        <begin position="298"/>
        <end position="315"/>
    </location>
</feature>
<dbReference type="GO" id="GO:0005783">
    <property type="term" value="C:endoplasmic reticulum"/>
    <property type="evidence" value="ECO:0007669"/>
    <property type="project" value="TreeGrafter"/>
</dbReference>